<dbReference type="Gene3D" id="2.30.22.10">
    <property type="entry name" value="Head domain of nucleotide exchange factor GrpE"/>
    <property type="match status" value="1"/>
</dbReference>
<keyword evidence="5" id="KW-0346">Stress response</keyword>
<dbReference type="InterPro" id="IPR009012">
    <property type="entry name" value="GrpE_head"/>
</dbReference>
<dbReference type="PANTHER" id="PTHR21237:SF23">
    <property type="entry name" value="GRPE PROTEIN HOMOLOG, MITOCHONDRIAL"/>
    <property type="match status" value="1"/>
</dbReference>
<dbReference type="GO" id="GO:0042803">
    <property type="term" value="F:protein homodimerization activity"/>
    <property type="evidence" value="ECO:0007669"/>
    <property type="project" value="InterPro"/>
</dbReference>
<keyword evidence="8" id="KW-0175">Coiled coil</keyword>
<dbReference type="GO" id="GO:0000774">
    <property type="term" value="F:adenyl-nucleotide exchange factor activity"/>
    <property type="evidence" value="ECO:0007669"/>
    <property type="project" value="InterPro"/>
</dbReference>
<evidence type="ECO:0000256" key="3">
    <source>
        <dbReference type="ARBA" id="ARBA00011738"/>
    </source>
</evidence>
<comment type="subcellular location">
    <subcellularLocation>
        <location evidence="1">Cytoplasm</location>
    </subcellularLocation>
</comment>
<dbReference type="InterPro" id="IPR013805">
    <property type="entry name" value="GrpE_CC"/>
</dbReference>
<keyword evidence="4" id="KW-0963">Cytoplasm</keyword>
<comment type="subunit">
    <text evidence="3">Homodimer.</text>
</comment>
<evidence type="ECO:0000256" key="4">
    <source>
        <dbReference type="ARBA" id="ARBA00022490"/>
    </source>
</evidence>
<dbReference type="SUPFAM" id="SSF51064">
    <property type="entry name" value="Head domain of nucleotide exchange factor GrpE"/>
    <property type="match status" value="1"/>
</dbReference>
<evidence type="ECO:0000256" key="5">
    <source>
        <dbReference type="ARBA" id="ARBA00023016"/>
    </source>
</evidence>
<keyword evidence="6" id="KW-0143">Chaperone</keyword>
<reference evidence="10" key="1">
    <citation type="journal article" date="2020" name="bioRxiv">
        <title>A rank-normalized archaeal taxonomy based on genome phylogeny resolves widespread incomplete and uneven classifications.</title>
        <authorList>
            <person name="Rinke C."/>
            <person name="Chuvochina M."/>
            <person name="Mussig A.J."/>
            <person name="Chaumeil P.-A."/>
            <person name="Waite D.W."/>
            <person name="Whitman W.B."/>
            <person name="Parks D.H."/>
            <person name="Hugenholtz P."/>
        </authorList>
    </citation>
    <scope>NUCLEOTIDE SEQUENCE [LARGE SCALE GENOMIC DNA]</scope>
</reference>
<dbReference type="AlphaFoldDB" id="A0A7J4IS85"/>
<evidence type="ECO:0000313" key="9">
    <source>
        <dbReference type="EMBL" id="HIH08383.1"/>
    </source>
</evidence>
<dbReference type="EMBL" id="DUFG01000017">
    <property type="protein sequence ID" value="HIH08383.1"/>
    <property type="molecule type" value="Genomic_DNA"/>
</dbReference>
<dbReference type="InterPro" id="IPR000740">
    <property type="entry name" value="GrpE"/>
</dbReference>
<evidence type="ECO:0000256" key="6">
    <source>
        <dbReference type="ARBA" id="ARBA00023186"/>
    </source>
</evidence>
<comment type="caution">
    <text evidence="9">The sequence shown here is derived from an EMBL/GenBank/DDBJ whole genome shotgun (WGS) entry which is preliminary data.</text>
</comment>
<evidence type="ECO:0000256" key="8">
    <source>
        <dbReference type="SAM" id="Coils"/>
    </source>
</evidence>
<gene>
    <name evidence="9" type="ORF">HA237_03365</name>
</gene>
<accession>A0A7J4IS85</accession>
<dbReference type="HAMAP" id="MF_01151">
    <property type="entry name" value="GrpE"/>
    <property type="match status" value="1"/>
</dbReference>
<dbReference type="Proteomes" id="UP000577419">
    <property type="component" value="Unassembled WGS sequence"/>
</dbReference>
<dbReference type="GO" id="GO:0051087">
    <property type="term" value="F:protein-folding chaperone binding"/>
    <property type="evidence" value="ECO:0007669"/>
    <property type="project" value="InterPro"/>
</dbReference>
<sequence length="167" mass="19439">MKREQHRKPGLKELEIELEEQKRMAADFKETAQRVQAEFENYGKRAEMEKQSFREFANAKLIEEFLPLLDSFDSAIEKIGKHKSISIGEAVEGISSLQKQLLRILEKNGLKRIEAEGNEFDPNLHECMLKEKIEGKEDEVVLEELQKGYLLKEKVLRPSKVKINKLE</sequence>
<evidence type="ECO:0000256" key="2">
    <source>
        <dbReference type="ARBA" id="ARBA00009054"/>
    </source>
</evidence>
<comment type="similarity">
    <text evidence="2 7">Belongs to the GrpE family.</text>
</comment>
<feature type="coiled-coil region" evidence="8">
    <location>
        <begin position="11"/>
        <end position="38"/>
    </location>
</feature>
<name>A0A7J4IS85_9ARCH</name>
<dbReference type="GO" id="GO:0051082">
    <property type="term" value="F:unfolded protein binding"/>
    <property type="evidence" value="ECO:0007669"/>
    <property type="project" value="TreeGrafter"/>
</dbReference>
<dbReference type="PRINTS" id="PR00773">
    <property type="entry name" value="GRPEPROTEIN"/>
</dbReference>
<protein>
    <submittedName>
        <fullName evidence="9">Nucleotide exchange factor GrpE</fullName>
    </submittedName>
</protein>
<dbReference type="Pfam" id="PF01025">
    <property type="entry name" value="GrpE"/>
    <property type="match status" value="1"/>
</dbReference>
<dbReference type="SUPFAM" id="SSF58014">
    <property type="entry name" value="Coiled-coil domain of nucleotide exchange factor GrpE"/>
    <property type="match status" value="1"/>
</dbReference>
<organism evidence="9 10">
    <name type="scientific">Candidatus Iainarchaeum sp</name>
    <dbReference type="NCBI Taxonomy" id="3101447"/>
    <lineage>
        <taxon>Archaea</taxon>
        <taxon>Candidatus Iainarchaeota</taxon>
        <taxon>Candidatus Iainarchaeia</taxon>
        <taxon>Candidatus Iainarchaeales</taxon>
        <taxon>Candidatus Iainarchaeaceae</taxon>
        <taxon>Candidatus Iainarchaeum</taxon>
    </lineage>
</organism>
<evidence type="ECO:0000256" key="1">
    <source>
        <dbReference type="ARBA" id="ARBA00004496"/>
    </source>
</evidence>
<dbReference type="GO" id="GO:0005737">
    <property type="term" value="C:cytoplasm"/>
    <property type="evidence" value="ECO:0007669"/>
    <property type="project" value="UniProtKB-SubCell"/>
</dbReference>
<dbReference type="PANTHER" id="PTHR21237">
    <property type="entry name" value="GRPE PROTEIN"/>
    <property type="match status" value="1"/>
</dbReference>
<evidence type="ECO:0000256" key="7">
    <source>
        <dbReference type="RuleBase" id="RU004478"/>
    </source>
</evidence>
<dbReference type="CDD" id="cd00446">
    <property type="entry name" value="GrpE"/>
    <property type="match status" value="1"/>
</dbReference>
<dbReference type="GO" id="GO:0006457">
    <property type="term" value="P:protein folding"/>
    <property type="evidence" value="ECO:0007669"/>
    <property type="project" value="InterPro"/>
</dbReference>
<proteinExistence type="inferred from homology"/>
<dbReference type="FunFam" id="2.30.22.10:FF:000001">
    <property type="entry name" value="Protein GrpE"/>
    <property type="match status" value="1"/>
</dbReference>
<evidence type="ECO:0000313" key="10">
    <source>
        <dbReference type="Proteomes" id="UP000577419"/>
    </source>
</evidence>
<dbReference type="Gene3D" id="3.90.20.20">
    <property type="match status" value="1"/>
</dbReference>